<proteinExistence type="predicted"/>
<dbReference type="OrthoDB" id="5945687at2759"/>
<sequence length="515" mass="58420">MRIVQRNLPNTLLLGFVFATFCTEHVHSQELKNDLTDKTCGAKDDAKYRIHSLMIVKNIHSKHGAISTFNECAHLCFNAGSGTCPYFGYHSRSKSCLFFKRNLKNETISRLLVEKWRYGRIITNKRTKEYIPSNNCTESFCEDTCLPAVEEVCSGEWGGVNCDLYTGMVSSCEEVLRKTYTLITGETINATHGPTFKYNLLLPGETAPVKLTCPLPEGVLTRIETESTYNMCLEPKSGDCTGIPEPVVYRYKTTNCQDTASYFIFNPDKGTLWHACSKKQVCFKRVAYDFILRIKEDGFCNENPRYNRKEQLLIRTFKNGLQLDHKVLRPSGGGNPRDGTTILLGRDNENKQHARTYKEFHFTSMPRGPVMTMVWETKLGAGSSQPPAHIGYMDQLAGMIYIDDQYSVLQKAIFVAPQTGAYRFFTCSDDEITIYISSDSNPANKRTILSTLNFCSPPDIRYSDAEINLQANEKYYVEVHFIEDNGNDYFYVGMDLPDGTTIGTITTKYLEPYEP</sequence>
<dbReference type="AlphaFoldDB" id="A0A7M5WR88"/>
<evidence type="ECO:0000256" key="1">
    <source>
        <dbReference type="SAM" id="SignalP"/>
    </source>
</evidence>
<feature type="signal peptide" evidence="1">
    <location>
        <begin position="1"/>
        <end position="28"/>
    </location>
</feature>
<organism evidence="3 4">
    <name type="scientific">Clytia hemisphaerica</name>
    <dbReference type="NCBI Taxonomy" id="252671"/>
    <lineage>
        <taxon>Eukaryota</taxon>
        <taxon>Metazoa</taxon>
        <taxon>Cnidaria</taxon>
        <taxon>Hydrozoa</taxon>
        <taxon>Hydroidolina</taxon>
        <taxon>Leptothecata</taxon>
        <taxon>Obeliida</taxon>
        <taxon>Clytiidae</taxon>
        <taxon>Clytia</taxon>
    </lineage>
</organism>
<evidence type="ECO:0000313" key="3">
    <source>
        <dbReference type="EnsemblMetazoa" id="CLYHEMP005001.1"/>
    </source>
</evidence>
<dbReference type="RefSeq" id="XP_066911749.1">
    <property type="nucleotide sequence ID" value="XM_067055648.1"/>
</dbReference>
<keyword evidence="1" id="KW-0732">Signal</keyword>
<dbReference type="Proteomes" id="UP000594262">
    <property type="component" value="Unplaced"/>
</dbReference>
<dbReference type="GeneID" id="136798962"/>
<reference evidence="3" key="1">
    <citation type="submission" date="2021-01" db="UniProtKB">
        <authorList>
            <consortium name="EnsemblMetazoa"/>
        </authorList>
    </citation>
    <scope>IDENTIFICATION</scope>
</reference>
<dbReference type="Pfam" id="PF00024">
    <property type="entry name" value="PAN_1"/>
    <property type="match status" value="1"/>
</dbReference>
<evidence type="ECO:0000313" key="4">
    <source>
        <dbReference type="Proteomes" id="UP000594262"/>
    </source>
</evidence>
<dbReference type="InterPro" id="IPR037524">
    <property type="entry name" value="PA14/GLEYA"/>
</dbReference>
<dbReference type="SUPFAM" id="SSF56988">
    <property type="entry name" value="Anthrax protective antigen"/>
    <property type="match status" value="1"/>
</dbReference>
<dbReference type="EnsemblMetazoa" id="CLYHEMT005001.1">
    <property type="protein sequence ID" value="CLYHEMP005001.1"/>
    <property type="gene ID" value="CLYHEMG005001"/>
</dbReference>
<evidence type="ECO:0000259" key="2">
    <source>
        <dbReference type="PROSITE" id="PS51820"/>
    </source>
</evidence>
<name>A0A7M5WR88_9CNID</name>
<keyword evidence="4" id="KW-1185">Reference proteome</keyword>
<feature type="chain" id="PRO_5029573910" description="PA14 domain-containing protein" evidence="1">
    <location>
        <begin position="29"/>
        <end position="515"/>
    </location>
</feature>
<feature type="domain" description="PA14" evidence="2">
    <location>
        <begin position="347"/>
        <end position="508"/>
    </location>
</feature>
<protein>
    <recommendedName>
        <fullName evidence="2">PA14 domain-containing protein</fullName>
    </recommendedName>
</protein>
<dbReference type="InterPro" id="IPR003609">
    <property type="entry name" value="Pan_app"/>
</dbReference>
<dbReference type="SUPFAM" id="SSF57414">
    <property type="entry name" value="Hairpin loop containing domain-like"/>
    <property type="match status" value="1"/>
</dbReference>
<dbReference type="PROSITE" id="PS51820">
    <property type="entry name" value="PA14"/>
    <property type="match status" value="1"/>
</dbReference>
<accession>A0A7M5WR88</accession>